<evidence type="ECO:0000313" key="3">
    <source>
        <dbReference type="EnsemblPlants" id="ONIVA08G07010.1"/>
    </source>
</evidence>
<sequence length="176" mass="18534">MSPAAYKICWKSGCYDSDILAAMDEAAADGVDVISLSVDAGGYAPSFFRDSIAIGSLHAQGHCGVRVRWQLRLGEYTATNITPWILTVGASTIDREFPADVVLGNNQVYGGVSLYSGEPLNSTLLPVAYAGDCGSRLCIIGELDSTKVSGKIVLCEYGSNARSPAASGAHPRAQER</sequence>
<dbReference type="InterPro" id="IPR036852">
    <property type="entry name" value="Peptidase_S8/S53_dom_sf"/>
</dbReference>
<dbReference type="Gramene" id="ONIVA08G07010.1">
    <property type="protein sequence ID" value="ONIVA08G07010.1"/>
    <property type="gene ID" value="ONIVA08G07010"/>
</dbReference>
<dbReference type="eggNOG" id="ENOG502QZDA">
    <property type="taxonomic scope" value="Eukaryota"/>
</dbReference>
<reference evidence="3" key="2">
    <citation type="submission" date="2018-04" db="EMBL/GenBank/DDBJ databases">
        <title>OnivRS2 (Oryza nivara Reference Sequence Version 2).</title>
        <authorList>
            <person name="Zhang J."/>
            <person name="Kudrna D."/>
            <person name="Lee S."/>
            <person name="Talag J."/>
            <person name="Rajasekar S."/>
            <person name="Welchert J."/>
            <person name="Hsing Y.-I."/>
            <person name="Wing R.A."/>
        </authorList>
    </citation>
    <scope>NUCLEOTIDE SEQUENCE [LARGE SCALE GENOMIC DNA]</scope>
    <source>
        <strain evidence="3">SL10</strain>
    </source>
</reference>
<evidence type="ECO:0000256" key="1">
    <source>
        <dbReference type="ARBA" id="ARBA00011073"/>
    </source>
</evidence>
<keyword evidence="4" id="KW-1185">Reference proteome</keyword>
<proteinExistence type="inferred from homology"/>
<dbReference type="Gene3D" id="3.50.30.30">
    <property type="match status" value="1"/>
</dbReference>
<dbReference type="PANTHER" id="PTHR10795">
    <property type="entry name" value="PROPROTEIN CONVERTASE SUBTILISIN/KEXIN"/>
    <property type="match status" value="1"/>
</dbReference>
<dbReference type="OMA" id="MRWHLAM"/>
<accession>A0A0E0I8P2</accession>
<dbReference type="Proteomes" id="UP000006591">
    <property type="component" value="Chromosome 8"/>
</dbReference>
<dbReference type="AlphaFoldDB" id="A0A0E0I8P2"/>
<evidence type="ECO:0000313" key="4">
    <source>
        <dbReference type="Proteomes" id="UP000006591"/>
    </source>
</evidence>
<dbReference type="CDD" id="cd02120">
    <property type="entry name" value="PA_subtilisin_like"/>
    <property type="match status" value="1"/>
</dbReference>
<protein>
    <recommendedName>
        <fullName evidence="5">Peptidase S8/S53 domain-containing protein</fullName>
    </recommendedName>
</protein>
<reference evidence="3" key="1">
    <citation type="submission" date="2015-04" db="UniProtKB">
        <authorList>
            <consortium name="EnsemblPlants"/>
        </authorList>
    </citation>
    <scope>IDENTIFICATION</scope>
    <source>
        <strain evidence="3">SL10</strain>
    </source>
</reference>
<comment type="similarity">
    <text evidence="1">Belongs to the peptidase S8 family.</text>
</comment>
<dbReference type="HOGENOM" id="CLU_000625_5_0_1"/>
<dbReference type="Gene3D" id="3.40.50.200">
    <property type="entry name" value="Peptidase S8/S53 domain"/>
    <property type="match status" value="1"/>
</dbReference>
<dbReference type="SUPFAM" id="SSF52743">
    <property type="entry name" value="Subtilisin-like"/>
    <property type="match status" value="1"/>
</dbReference>
<dbReference type="GO" id="GO:0004252">
    <property type="term" value="F:serine-type endopeptidase activity"/>
    <property type="evidence" value="ECO:0007669"/>
    <property type="project" value="InterPro"/>
</dbReference>
<evidence type="ECO:0008006" key="5">
    <source>
        <dbReference type="Google" id="ProtNLM"/>
    </source>
</evidence>
<name>A0A0E0I8P2_ORYNI</name>
<dbReference type="STRING" id="4536.A0A0E0I8P2"/>
<dbReference type="EnsemblPlants" id="ONIVA08G07010.1">
    <property type="protein sequence ID" value="ONIVA08G07010.1"/>
    <property type="gene ID" value="ONIVA08G07010"/>
</dbReference>
<dbReference type="InterPro" id="IPR045051">
    <property type="entry name" value="SBT"/>
</dbReference>
<evidence type="ECO:0000256" key="2">
    <source>
        <dbReference type="ARBA" id="ARBA00022729"/>
    </source>
</evidence>
<keyword evidence="2" id="KW-0732">Signal</keyword>
<organism evidence="3">
    <name type="scientific">Oryza nivara</name>
    <name type="common">Indian wild rice</name>
    <name type="synonym">Oryza sativa f. spontanea</name>
    <dbReference type="NCBI Taxonomy" id="4536"/>
    <lineage>
        <taxon>Eukaryota</taxon>
        <taxon>Viridiplantae</taxon>
        <taxon>Streptophyta</taxon>
        <taxon>Embryophyta</taxon>
        <taxon>Tracheophyta</taxon>
        <taxon>Spermatophyta</taxon>
        <taxon>Magnoliopsida</taxon>
        <taxon>Liliopsida</taxon>
        <taxon>Poales</taxon>
        <taxon>Poaceae</taxon>
        <taxon>BOP clade</taxon>
        <taxon>Oryzoideae</taxon>
        <taxon>Oryzeae</taxon>
        <taxon>Oryzinae</taxon>
        <taxon>Oryza</taxon>
    </lineage>
</organism>
<dbReference type="GO" id="GO:0006508">
    <property type="term" value="P:proteolysis"/>
    <property type="evidence" value="ECO:0007669"/>
    <property type="project" value="InterPro"/>
</dbReference>